<evidence type="ECO:0008006" key="9">
    <source>
        <dbReference type="Google" id="ProtNLM"/>
    </source>
</evidence>
<dbReference type="GO" id="GO:0008270">
    <property type="term" value="F:zinc ion binding"/>
    <property type="evidence" value="ECO:0007669"/>
    <property type="project" value="UniProtKB-KW"/>
</dbReference>
<accession>A0A8J5NRC8</accession>
<dbReference type="InterPro" id="IPR052035">
    <property type="entry name" value="ZnF_BED_domain_contain"/>
</dbReference>
<evidence type="ECO:0000256" key="3">
    <source>
        <dbReference type="ARBA" id="ARBA00022771"/>
    </source>
</evidence>
<keyword evidence="3" id="KW-0863">Zinc-finger</keyword>
<reference evidence="7" key="1">
    <citation type="submission" date="2021-04" db="EMBL/GenBank/DDBJ databases">
        <title>First draft genome resource for Brassicaceae pathogens Fusarium oxysporum f. sp. raphani and Fusarium oxysporum f. sp. rapae.</title>
        <authorList>
            <person name="Asai S."/>
        </authorList>
    </citation>
    <scope>NUCLEOTIDE SEQUENCE</scope>
    <source>
        <strain evidence="7">Tf1262</strain>
    </source>
</reference>
<evidence type="ECO:0000313" key="8">
    <source>
        <dbReference type="Proteomes" id="UP000693942"/>
    </source>
</evidence>
<dbReference type="GO" id="GO:0005634">
    <property type="term" value="C:nucleus"/>
    <property type="evidence" value="ECO:0007669"/>
    <property type="project" value="UniProtKB-SubCell"/>
</dbReference>
<sequence>MSNKGGRPKTHGVHEHFAAAPIPPEGGKFSQLRVRCKYCSKTMAKHVQRQQNHLAKECLGFQQAAGHVDRQPRITTALSIMDRNSKDQLDRAAALAIFKSGKPYTTFEDSGMVEFIQQLNPAYKPPSGDRIATILPEVYQDYRVQVKEILDDADHLNPLLEEVFTKEGEDFQDFSRMNAICTDTCSTMRKLHAEMKNMPEFRHCFFLLCDSHGLQLLVKDIVESERWASVLKKVTRIITFFKKAKLQLARLRAYQLECYGKQKAFITPAITRWGTQLGAVMSSLANKDALRAYARDAMVLNSLKAKAIKGEEEEEEDQQVLRAILSSINNFEFWHEVEMLAKILRPIENAQRCSERDHSCVGEVIPRWLTIQSRWDALEEANQDPLINYSELRQWRVQRMKGQTTDIHHFAFALDPRTTIGEGLGLDTMERAHRFLEENTSNEEYQQLFGEFCRFRAREGALFGPTSRIYREQPKTPHTPSHYYILSAWGYFGSMGVKLATLARRVLGSLANSVPSERSFSATNYLHCKLRNRLSPLSTDKVTFIYMNSRVLKRLKTVKDNPAEPMVVKNWETVDVARVRFSVFLFFPNAAPDSTSATRNALSLERQKDLYDHIIIPAAYEAVSEPCSQEIPRTYDMAYAKSRSFQEKPGNNRWKPDDISRAVHLQYTIPAEDLSLFWNLVAEKANSFQLTTKSGELVSYLKDPRLLFQSHDLKNTFGKGTLSESLNNFECSVLRAFDPAHLDVHSCWIDIGARDYVASVPPHDISGRRRFTVLWKSQCHSYLHEQLSKIAPRSHLNAVDFQWFLLRDIGDYQAKAKRTRASNPGHPHERKPGVIRAKAYSCHKELFSVMFSDYDLFGSGFLPLLALDEGMINDLSSATGNQGRHQAPNTTQVLLKASEANKRHLRATSDARALANYGIRKEMTFRLDVIVRMWHRGYFESNQSPHA</sequence>
<comment type="subcellular location">
    <subcellularLocation>
        <location evidence="1">Nucleus</location>
    </subcellularLocation>
</comment>
<protein>
    <recommendedName>
        <fullName evidence="9">DUF659 domain-containing protein</fullName>
    </recommendedName>
</protein>
<evidence type="ECO:0000256" key="5">
    <source>
        <dbReference type="ARBA" id="ARBA00023242"/>
    </source>
</evidence>
<keyword evidence="5" id="KW-0539">Nucleus</keyword>
<dbReference type="AlphaFoldDB" id="A0A8J5NRC8"/>
<evidence type="ECO:0000256" key="2">
    <source>
        <dbReference type="ARBA" id="ARBA00022723"/>
    </source>
</evidence>
<keyword evidence="4" id="KW-0862">Zinc</keyword>
<comment type="caution">
    <text evidence="7">The sequence shown here is derived from an EMBL/GenBank/DDBJ whole genome shotgun (WGS) entry which is preliminary data.</text>
</comment>
<dbReference type="PANTHER" id="PTHR46481">
    <property type="entry name" value="ZINC FINGER BED DOMAIN-CONTAINING PROTEIN 4"/>
    <property type="match status" value="1"/>
</dbReference>
<proteinExistence type="predicted"/>
<evidence type="ECO:0000256" key="4">
    <source>
        <dbReference type="ARBA" id="ARBA00022833"/>
    </source>
</evidence>
<evidence type="ECO:0000256" key="1">
    <source>
        <dbReference type="ARBA" id="ARBA00004123"/>
    </source>
</evidence>
<evidence type="ECO:0000256" key="6">
    <source>
        <dbReference type="SAM" id="MobiDB-lite"/>
    </source>
</evidence>
<dbReference type="Proteomes" id="UP000693942">
    <property type="component" value="Unassembled WGS sequence"/>
</dbReference>
<keyword evidence="2" id="KW-0479">Metal-binding</keyword>
<feature type="compositionally biased region" description="Basic residues" evidence="6">
    <location>
        <begin position="1"/>
        <end position="11"/>
    </location>
</feature>
<feature type="region of interest" description="Disordered" evidence="6">
    <location>
        <begin position="1"/>
        <end position="24"/>
    </location>
</feature>
<evidence type="ECO:0000313" key="7">
    <source>
        <dbReference type="EMBL" id="KAG7410354.1"/>
    </source>
</evidence>
<dbReference type="PANTHER" id="PTHR46481:SF10">
    <property type="entry name" value="ZINC FINGER BED DOMAIN-CONTAINING PROTEIN 39"/>
    <property type="match status" value="1"/>
</dbReference>
<gene>
    <name evidence="7" type="ORF">Forpi1262_v017592</name>
</gene>
<organism evidence="7 8">
    <name type="scientific">Fusarium oxysporum f. sp. raphani</name>
    <dbReference type="NCBI Taxonomy" id="96318"/>
    <lineage>
        <taxon>Eukaryota</taxon>
        <taxon>Fungi</taxon>
        <taxon>Dikarya</taxon>
        <taxon>Ascomycota</taxon>
        <taxon>Pezizomycotina</taxon>
        <taxon>Sordariomycetes</taxon>
        <taxon>Hypocreomycetidae</taxon>
        <taxon>Hypocreales</taxon>
        <taxon>Nectriaceae</taxon>
        <taxon>Fusarium</taxon>
        <taxon>Fusarium oxysporum species complex</taxon>
    </lineage>
</organism>
<name>A0A8J5NRC8_FUSOX</name>
<dbReference type="EMBL" id="JAELUR010000025">
    <property type="protein sequence ID" value="KAG7410354.1"/>
    <property type="molecule type" value="Genomic_DNA"/>
</dbReference>